<gene>
    <name evidence="1" type="ORF">MKP09_08175</name>
</gene>
<dbReference type="Proteomes" id="UP001202248">
    <property type="component" value="Unassembled WGS sequence"/>
</dbReference>
<organism evidence="1 2">
    <name type="scientific">Niabella ginsengisoli</name>
    <dbReference type="NCBI Taxonomy" id="522298"/>
    <lineage>
        <taxon>Bacteria</taxon>
        <taxon>Pseudomonadati</taxon>
        <taxon>Bacteroidota</taxon>
        <taxon>Chitinophagia</taxon>
        <taxon>Chitinophagales</taxon>
        <taxon>Chitinophagaceae</taxon>
        <taxon>Niabella</taxon>
    </lineage>
</organism>
<dbReference type="InterPro" id="IPR019546">
    <property type="entry name" value="TAT_signal_bac_arc"/>
</dbReference>
<dbReference type="NCBIfam" id="TIGR01409">
    <property type="entry name" value="TAT_signal_seq"/>
    <property type="match status" value="1"/>
</dbReference>
<sequence length="43" mass="4962">MKSLYKKSRRTFIKNATILAAAIPSLSIMEKEKQQIVHHVFFG</sequence>
<keyword evidence="2" id="KW-1185">Reference proteome</keyword>
<dbReference type="RefSeq" id="WP_240827238.1">
    <property type="nucleotide sequence ID" value="NZ_JAKWBL010000001.1"/>
</dbReference>
<evidence type="ECO:0000313" key="2">
    <source>
        <dbReference type="Proteomes" id="UP001202248"/>
    </source>
</evidence>
<evidence type="ECO:0000313" key="1">
    <source>
        <dbReference type="EMBL" id="MCH5597882.1"/>
    </source>
</evidence>
<proteinExistence type="predicted"/>
<dbReference type="EMBL" id="JAKWBL010000001">
    <property type="protein sequence ID" value="MCH5597882.1"/>
    <property type="molecule type" value="Genomic_DNA"/>
</dbReference>
<accession>A0ABS9SHP3</accession>
<reference evidence="1 2" key="1">
    <citation type="submission" date="2022-02" db="EMBL/GenBank/DDBJ databases">
        <authorList>
            <person name="Min J."/>
        </authorList>
    </citation>
    <scope>NUCLEOTIDE SEQUENCE [LARGE SCALE GENOMIC DNA]</scope>
    <source>
        <strain evidence="1 2">GR10-1</strain>
    </source>
</reference>
<protein>
    <submittedName>
        <fullName evidence="1">Twin-arginine translocation signal domain-containing protein</fullName>
    </submittedName>
</protein>
<name>A0ABS9SHP3_9BACT</name>
<comment type="caution">
    <text evidence="1">The sequence shown here is derived from an EMBL/GenBank/DDBJ whole genome shotgun (WGS) entry which is preliminary data.</text>
</comment>